<dbReference type="PANTHER" id="PTHR47128:SF2">
    <property type="entry name" value="PROTEIN HIGH CHLOROPHYLL FLUORESCENCE PHENOTYPE 244, CHLOROPLASTIC"/>
    <property type="match status" value="1"/>
</dbReference>
<evidence type="ECO:0000256" key="2">
    <source>
        <dbReference type="ARBA" id="ARBA00022531"/>
    </source>
</evidence>
<proteinExistence type="predicted"/>
<dbReference type="CDD" id="cd05243">
    <property type="entry name" value="SDR_a5"/>
    <property type="match status" value="1"/>
</dbReference>
<comment type="subcellular location">
    <subcellularLocation>
        <location evidence="1">Plastid</location>
    </subcellularLocation>
</comment>
<evidence type="ECO:0000256" key="1">
    <source>
        <dbReference type="ARBA" id="ARBA00004474"/>
    </source>
</evidence>
<sequence>MIGAHQASKGGFSHYRCFGSSSMHTALKGAQHPMHSQTCSHGSRQSAPVAACSPSALSAPLRASTLRGQTLPFSSAHCRQAGRRSQRLSVTWVVAAAELTKDSPRTVPKNSVLVVGGTGTLGRQVVRRALDEGYEVRCIVRPRQNPADFLRDWGATTVQADLGDPSSLPATLVGIHTVIDCATARPEESTQKVDWVGKKALIQCAQAMGIQRYIFFSIHNAEKHPEVPLMQVKTCTEKFLEQSNLDYTIFRLCGFMQAIIGNYAVPVLEEKQVWGTSDDTRTAYLDSQDVAKMTLAALRSDATVKKTLTLSGPKAWTVPEVIELCEKLADERAQVTQVPVWLLKATRSILKSFQWARDAADRLAFADILASNETFAAPMEDTYKLLDLNPEDTTTLEQYLQEYYASILKKLKEVGASSRQSDFYV</sequence>
<evidence type="ECO:0000259" key="5">
    <source>
        <dbReference type="Pfam" id="PF05368"/>
    </source>
</evidence>
<dbReference type="SUPFAM" id="SSF51735">
    <property type="entry name" value="NAD(P)-binding Rossmann-fold domains"/>
    <property type="match status" value="1"/>
</dbReference>
<organism evidence="6 7">
    <name type="scientific">Coccomyxa viridis</name>
    <dbReference type="NCBI Taxonomy" id="1274662"/>
    <lineage>
        <taxon>Eukaryota</taxon>
        <taxon>Viridiplantae</taxon>
        <taxon>Chlorophyta</taxon>
        <taxon>core chlorophytes</taxon>
        <taxon>Trebouxiophyceae</taxon>
        <taxon>Trebouxiophyceae incertae sedis</taxon>
        <taxon>Coccomyxaceae</taxon>
        <taxon>Coccomyxa</taxon>
    </lineage>
</organism>
<comment type="caution">
    <text evidence="6">The sequence shown here is derived from an EMBL/GenBank/DDBJ whole genome shotgun (WGS) entry which is preliminary data.</text>
</comment>
<dbReference type="Pfam" id="PF05368">
    <property type="entry name" value="NmrA"/>
    <property type="match status" value="1"/>
</dbReference>
<dbReference type="PANTHER" id="PTHR47128">
    <property type="match status" value="1"/>
</dbReference>
<evidence type="ECO:0000313" key="6">
    <source>
        <dbReference type="EMBL" id="CAL5228010.1"/>
    </source>
</evidence>
<dbReference type="EMBL" id="CAXHTA020000017">
    <property type="protein sequence ID" value="CAL5228010.1"/>
    <property type="molecule type" value="Genomic_DNA"/>
</dbReference>
<dbReference type="InterPro" id="IPR008030">
    <property type="entry name" value="NmrA-like"/>
</dbReference>
<name>A0ABP1G9L6_9CHLO</name>
<evidence type="ECO:0000256" key="3">
    <source>
        <dbReference type="ARBA" id="ARBA00022640"/>
    </source>
</evidence>
<dbReference type="InterPro" id="IPR036291">
    <property type="entry name" value="NAD(P)-bd_dom_sf"/>
</dbReference>
<feature type="domain" description="NmrA-like" evidence="5">
    <location>
        <begin position="109"/>
        <end position="353"/>
    </location>
</feature>
<keyword evidence="7" id="KW-1185">Reference proteome</keyword>
<reference evidence="6 7" key="1">
    <citation type="submission" date="2024-06" db="EMBL/GenBank/DDBJ databases">
        <authorList>
            <person name="Kraege A."/>
            <person name="Thomma B."/>
        </authorList>
    </citation>
    <scope>NUCLEOTIDE SEQUENCE [LARGE SCALE GENOMIC DNA]</scope>
</reference>
<dbReference type="InterPro" id="IPR044256">
    <property type="entry name" value="HCF244-like"/>
</dbReference>
<gene>
    <name evidence="6" type="primary">g11067</name>
    <name evidence="6" type="ORF">VP750_LOCUS9916</name>
</gene>
<protein>
    <submittedName>
        <fullName evidence="6">G11067 protein</fullName>
    </submittedName>
</protein>
<keyword evidence="4" id="KW-0604">Photosystem II</keyword>
<evidence type="ECO:0000313" key="7">
    <source>
        <dbReference type="Proteomes" id="UP001497392"/>
    </source>
</evidence>
<accession>A0ABP1G9L6</accession>
<evidence type="ECO:0000256" key="4">
    <source>
        <dbReference type="ARBA" id="ARBA00023276"/>
    </source>
</evidence>
<keyword evidence="3" id="KW-0934">Plastid</keyword>
<dbReference type="Gene3D" id="3.40.50.720">
    <property type="entry name" value="NAD(P)-binding Rossmann-like Domain"/>
    <property type="match status" value="1"/>
</dbReference>
<dbReference type="Proteomes" id="UP001497392">
    <property type="component" value="Unassembled WGS sequence"/>
</dbReference>
<keyword evidence="2" id="KW-0602">Photosynthesis</keyword>